<dbReference type="InterPro" id="IPR036770">
    <property type="entry name" value="Ankyrin_rpt-contain_sf"/>
</dbReference>
<feature type="compositionally biased region" description="Basic and acidic residues" evidence="3">
    <location>
        <begin position="475"/>
        <end position="486"/>
    </location>
</feature>
<dbReference type="PANTHER" id="PTHR31088:SF6">
    <property type="entry name" value="PHAGE SHOCK PROTEIN A"/>
    <property type="match status" value="1"/>
</dbReference>
<protein>
    <submittedName>
        <fullName evidence="4">Uncharacterized protein</fullName>
    </submittedName>
</protein>
<feature type="region of interest" description="Disordered" evidence="3">
    <location>
        <begin position="1"/>
        <end position="56"/>
    </location>
</feature>
<dbReference type="Gene3D" id="1.25.40.20">
    <property type="entry name" value="Ankyrin repeat-containing domain"/>
    <property type="match status" value="1"/>
</dbReference>
<evidence type="ECO:0000313" key="5">
    <source>
        <dbReference type="Proteomes" id="UP001642484"/>
    </source>
</evidence>
<feature type="compositionally biased region" description="Basic residues" evidence="3">
    <location>
        <begin position="28"/>
        <end position="43"/>
    </location>
</feature>
<dbReference type="Proteomes" id="UP001642484">
    <property type="component" value="Unassembled WGS sequence"/>
</dbReference>
<sequence>MKKPASKKAPQKALAMKTLPKQTSAQKGAKRGAKKKPAGKKSMKQLSSNKTGKTVMKKPGAVTHKRPAANMLDAIVKAKSMRAFKAAVDKVADVNRLSRTHRQWLLDLVYFDGPDSEEKLELLLDAGLDANMSGLLYSSVFGSGGCMRLLLEFGADPLGDRAHNPHARCPFLAAADEGNPGKVMQTFDLKEALFAHPNYEETAEEVWKHTIERMHEDLLEQHGRVRFAGDNLFERFARVAKANVNKVLQGMEDPEKVLDQALDEMQGDLIKVRQSYAEVLATQRRLVNQKEQSDKLAEDWYRRAEMAVEKGDDELAKEALSRRQSSVQKATGLQDQIDAMTGNVEKLFESVKALEEKITQAKEEKEQLIARARTAKTTSQVNEMLSDVTSTGASGAFDRMKEKVEMLETRAEVSQGLLPEAQSSGSLEDRFKQLEAGSAVDDELAKLKGKKALPAGGAGSGSSSGASSDIDNELEAMRKKLKEDAN</sequence>
<dbReference type="Pfam" id="PF04012">
    <property type="entry name" value="PspA_IM30"/>
    <property type="match status" value="1"/>
</dbReference>
<reference evidence="4 5" key="1">
    <citation type="submission" date="2024-02" db="EMBL/GenBank/DDBJ databases">
        <authorList>
            <person name="Chen Y."/>
            <person name="Shah S."/>
            <person name="Dougan E. K."/>
            <person name="Thang M."/>
            <person name="Chan C."/>
        </authorList>
    </citation>
    <scope>NUCLEOTIDE SEQUENCE [LARGE SCALE GENOMIC DNA]</scope>
</reference>
<evidence type="ECO:0000256" key="3">
    <source>
        <dbReference type="SAM" id="MobiDB-lite"/>
    </source>
</evidence>
<feature type="compositionally biased region" description="Basic residues" evidence="3">
    <location>
        <begin position="1"/>
        <end position="10"/>
    </location>
</feature>
<feature type="region of interest" description="Disordered" evidence="3">
    <location>
        <begin position="451"/>
        <end position="486"/>
    </location>
</feature>
<organism evidence="4 5">
    <name type="scientific">Durusdinium trenchii</name>
    <dbReference type="NCBI Taxonomy" id="1381693"/>
    <lineage>
        <taxon>Eukaryota</taxon>
        <taxon>Sar</taxon>
        <taxon>Alveolata</taxon>
        <taxon>Dinophyceae</taxon>
        <taxon>Suessiales</taxon>
        <taxon>Symbiodiniaceae</taxon>
        <taxon>Durusdinium</taxon>
    </lineage>
</organism>
<comment type="similarity">
    <text evidence="1">Belongs to the PspA/Vipp/IM30 family.</text>
</comment>
<evidence type="ECO:0000313" key="4">
    <source>
        <dbReference type="EMBL" id="CAK9085462.1"/>
    </source>
</evidence>
<proteinExistence type="inferred from homology"/>
<gene>
    <name evidence="4" type="ORF">CCMP2556_LOCUS41496</name>
</gene>
<name>A0ABP0QEN6_9DINO</name>
<dbReference type="SUPFAM" id="SSF48403">
    <property type="entry name" value="Ankyrin repeat"/>
    <property type="match status" value="1"/>
</dbReference>
<dbReference type="PANTHER" id="PTHR31088">
    <property type="entry name" value="MEMBRANE-ASSOCIATED PROTEIN VIPP1, CHLOROPLASTIC"/>
    <property type="match status" value="1"/>
</dbReference>
<dbReference type="EMBL" id="CAXAMN010024306">
    <property type="protein sequence ID" value="CAK9085462.1"/>
    <property type="molecule type" value="Genomic_DNA"/>
</dbReference>
<keyword evidence="5" id="KW-1185">Reference proteome</keyword>
<feature type="region of interest" description="Disordered" evidence="3">
    <location>
        <begin position="415"/>
        <end position="434"/>
    </location>
</feature>
<accession>A0ABP0QEN6</accession>
<keyword evidence="2" id="KW-0175">Coiled coil</keyword>
<evidence type="ECO:0000256" key="1">
    <source>
        <dbReference type="ARBA" id="ARBA00043985"/>
    </source>
</evidence>
<dbReference type="InterPro" id="IPR007157">
    <property type="entry name" value="PspA_VIPP1"/>
</dbReference>
<comment type="caution">
    <text evidence="4">The sequence shown here is derived from an EMBL/GenBank/DDBJ whole genome shotgun (WGS) entry which is preliminary data.</text>
</comment>
<feature type="coiled-coil region" evidence="2">
    <location>
        <begin position="337"/>
        <end position="378"/>
    </location>
</feature>
<evidence type="ECO:0000256" key="2">
    <source>
        <dbReference type="SAM" id="Coils"/>
    </source>
</evidence>